<reference evidence="2" key="1">
    <citation type="journal article" date="2014" name="Genome Announc.">
        <title>Draft genome sequence of the formaldehyde-resistant fungus Byssochlamys spectabilis No. 5 (anamorph Paecilomyces variotii No. 5) (NBRC109023).</title>
        <authorList>
            <person name="Oka T."/>
            <person name="Ekino K."/>
            <person name="Fukuda K."/>
            <person name="Nomura Y."/>
        </authorList>
    </citation>
    <scope>NUCLEOTIDE SEQUENCE [LARGE SCALE GENOMIC DNA]</scope>
    <source>
        <strain evidence="2">No. 5 / NBRC 109023</strain>
    </source>
</reference>
<evidence type="ECO:0000313" key="1">
    <source>
        <dbReference type="EMBL" id="GAD97185.1"/>
    </source>
</evidence>
<dbReference type="EMBL" id="BAUL01000189">
    <property type="protein sequence ID" value="GAD97185.1"/>
    <property type="molecule type" value="Genomic_DNA"/>
</dbReference>
<sequence>MTDRKLVAYRWDSPEAWEEGNENLESIIKSDSGEESWPLARCFPPMGFPPPLSEEAIAELEKVHGVLLERLDENEE</sequence>
<organism evidence="1 2">
    <name type="scientific">Byssochlamys spectabilis (strain No. 5 / NBRC 109023)</name>
    <name type="common">Paecilomyces variotii</name>
    <dbReference type="NCBI Taxonomy" id="1356009"/>
    <lineage>
        <taxon>Eukaryota</taxon>
        <taxon>Fungi</taxon>
        <taxon>Dikarya</taxon>
        <taxon>Ascomycota</taxon>
        <taxon>Pezizomycotina</taxon>
        <taxon>Eurotiomycetes</taxon>
        <taxon>Eurotiomycetidae</taxon>
        <taxon>Eurotiales</taxon>
        <taxon>Thermoascaceae</taxon>
        <taxon>Paecilomyces</taxon>
    </lineage>
</organism>
<dbReference type="AlphaFoldDB" id="V5I2M0"/>
<evidence type="ECO:0000313" key="2">
    <source>
        <dbReference type="Proteomes" id="UP000018001"/>
    </source>
</evidence>
<proteinExistence type="predicted"/>
<dbReference type="eggNOG" id="ENOG502RNSV">
    <property type="taxonomic scope" value="Eukaryota"/>
</dbReference>
<gene>
    <name evidence="1" type="ORF">PVAR5_5858</name>
</gene>
<keyword evidence="2" id="KW-1185">Reference proteome</keyword>
<dbReference type="InParanoid" id="V5I2M0"/>
<dbReference type="HOGENOM" id="CLU_162868_1_0_1"/>
<protein>
    <submittedName>
        <fullName evidence="1">Uncharacterized protein</fullName>
    </submittedName>
</protein>
<comment type="caution">
    <text evidence="1">The sequence shown here is derived from an EMBL/GenBank/DDBJ whole genome shotgun (WGS) entry which is preliminary data.</text>
</comment>
<name>V5I2M0_BYSSN</name>
<accession>V5I2M0</accession>
<dbReference type="Proteomes" id="UP000018001">
    <property type="component" value="Unassembled WGS sequence"/>
</dbReference>
<dbReference type="OrthoDB" id="3434980at2759"/>